<feature type="transmembrane region" description="Helical" evidence="1">
    <location>
        <begin position="39"/>
        <end position="57"/>
    </location>
</feature>
<evidence type="ECO:0000256" key="1">
    <source>
        <dbReference type="SAM" id="Phobius"/>
    </source>
</evidence>
<dbReference type="AlphaFoldDB" id="A0A0F9HZF0"/>
<keyword evidence="1" id="KW-0472">Membrane</keyword>
<keyword evidence="1" id="KW-1133">Transmembrane helix</keyword>
<protein>
    <submittedName>
        <fullName evidence="2">Uncharacterized protein</fullName>
    </submittedName>
</protein>
<comment type="caution">
    <text evidence="2">The sequence shown here is derived from an EMBL/GenBank/DDBJ whole genome shotgun (WGS) entry which is preliminary data.</text>
</comment>
<reference evidence="2" key="1">
    <citation type="journal article" date="2015" name="Nature">
        <title>Complex archaea that bridge the gap between prokaryotes and eukaryotes.</title>
        <authorList>
            <person name="Spang A."/>
            <person name="Saw J.H."/>
            <person name="Jorgensen S.L."/>
            <person name="Zaremba-Niedzwiedzka K."/>
            <person name="Martijn J."/>
            <person name="Lind A.E."/>
            <person name="van Eijk R."/>
            <person name="Schleper C."/>
            <person name="Guy L."/>
            <person name="Ettema T.J."/>
        </authorList>
    </citation>
    <scope>NUCLEOTIDE SEQUENCE</scope>
</reference>
<accession>A0A0F9HZF0</accession>
<evidence type="ECO:0000313" key="2">
    <source>
        <dbReference type="EMBL" id="KKL80522.1"/>
    </source>
</evidence>
<dbReference type="EMBL" id="LAZR01022827">
    <property type="protein sequence ID" value="KKL80522.1"/>
    <property type="molecule type" value="Genomic_DNA"/>
</dbReference>
<feature type="transmembrane region" description="Helical" evidence="1">
    <location>
        <begin position="12"/>
        <end position="32"/>
    </location>
</feature>
<sequence length="58" mass="6174">MSKLFDLAIGAGLAYIAFGLLVLAGWLTHIIVTIQTAKWILLLAGAILFPIGIIHGWG</sequence>
<feature type="non-terminal residue" evidence="2">
    <location>
        <position position="58"/>
    </location>
</feature>
<gene>
    <name evidence="2" type="ORF">LCGC14_2003890</name>
</gene>
<organism evidence="2">
    <name type="scientific">marine sediment metagenome</name>
    <dbReference type="NCBI Taxonomy" id="412755"/>
    <lineage>
        <taxon>unclassified sequences</taxon>
        <taxon>metagenomes</taxon>
        <taxon>ecological metagenomes</taxon>
    </lineage>
</organism>
<keyword evidence="1" id="KW-0812">Transmembrane</keyword>
<name>A0A0F9HZF0_9ZZZZ</name>
<proteinExistence type="predicted"/>